<proteinExistence type="predicted"/>
<evidence type="ECO:0000313" key="1">
    <source>
        <dbReference type="EMBL" id="GAG37873.1"/>
    </source>
</evidence>
<feature type="non-terminal residue" evidence="1">
    <location>
        <position position="247"/>
    </location>
</feature>
<dbReference type="Pfam" id="PF13597">
    <property type="entry name" value="NRDD"/>
    <property type="match status" value="1"/>
</dbReference>
<dbReference type="Gene3D" id="3.20.70.20">
    <property type="match status" value="1"/>
</dbReference>
<name>X0XMI6_9ZZZZ</name>
<feature type="non-terminal residue" evidence="1">
    <location>
        <position position="1"/>
    </location>
</feature>
<dbReference type="GO" id="GO:0006260">
    <property type="term" value="P:DNA replication"/>
    <property type="evidence" value="ECO:0007669"/>
    <property type="project" value="InterPro"/>
</dbReference>
<dbReference type="GO" id="GO:0009265">
    <property type="term" value="P:2'-deoxyribonucleotide biosynthetic process"/>
    <property type="evidence" value="ECO:0007669"/>
    <property type="project" value="TreeGrafter"/>
</dbReference>
<organism evidence="1">
    <name type="scientific">marine sediment metagenome</name>
    <dbReference type="NCBI Taxonomy" id="412755"/>
    <lineage>
        <taxon>unclassified sequences</taxon>
        <taxon>metagenomes</taxon>
        <taxon>ecological metagenomes</taxon>
    </lineage>
</organism>
<dbReference type="SUPFAM" id="SSF51998">
    <property type="entry name" value="PFL-like glycyl radical enzymes"/>
    <property type="match status" value="1"/>
</dbReference>
<dbReference type="GO" id="GO:0004748">
    <property type="term" value="F:ribonucleoside-diphosphate reductase activity, thioredoxin disulfide as acceptor"/>
    <property type="evidence" value="ECO:0007669"/>
    <property type="project" value="TreeGrafter"/>
</dbReference>
<dbReference type="AlphaFoldDB" id="X0XMI6"/>
<dbReference type="InterPro" id="IPR012833">
    <property type="entry name" value="NrdD"/>
</dbReference>
<dbReference type="GO" id="GO:0008998">
    <property type="term" value="F:ribonucleoside-triphosphate reductase (thioredoxin) activity"/>
    <property type="evidence" value="ECO:0007669"/>
    <property type="project" value="InterPro"/>
</dbReference>
<reference evidence="1" key="1">
    <citation type="journal article" date="2014" name="Front. Microbiol.">
        <title>High frequency of phylogenetically diverse reductive dehalogenase-homologous genes in deep subseafloor sedimentary metagenomes.</title>
        <authorList>
            <person name="Kawai M."/>
            <person name="Futagami T."/>
            <person name="Toyoda A."/>
            <person name="Takaki Y."/>
            <person name="Nishi S."/>
            <person name="Hori S."/>
            <person name="Arai W."/>
            <person name="Tsubouchi T."/>
            <person name="Morono Y."/>
            <person name="Uchiyama I."/>
            <person name="Ito T."/>
            <person name="Fujiyama A."/>
            <person name="Inagaki F."/>
            <person name="Takami H."/>
        </authorList>
    </citation>
    <scope>NUCLEOTIDE SEQUENCE</scope>
    <source>
        <strain evidence="1">Expedition CK06-06</strain>
    </source>
</reference>
<dbReference type="PANTHER" id="PTHR21075">
    <property type="entry name" value="ANAEROBIC RIBONUCLEOSIDE-TRIPHOSPHATE REDUCTASE"/>
    <property type="match status" value="1"/>
</dbReference>
<gene>
    <name evidence="1" type="ORF">S01H1_69174</name>
</gene>
<protein>
    <submittedName>
        <fullName evidence="1">Uncharacterized protein</fullName>
    </submittedName>
</protein>
<comment type="caution">
    <text evidence="1">The sequence shown here is derived from an EMBL/GenBank/DDBJ whole genome shotgun (WGS) entry which is preliminary data.</text>
</comment>
<accession>X0XMI6</accession>
<dbReference type="EMBL" id="BARS01045907">
    <property type="protein sequence ID" value="GAG37873.1"/>
    <property type="molecule type" value="Genomic_DNA"/>
</dbReference>
<sequence length="247" mass="28503">NEKDFFEKLERLLYLAKNSLEIKRKIVEKNIEKNLLPYTKRYLGTLKRHFSTIGIVGMNECCLNFLRESIASKEGQEFALRVLKFIRKELLKYQKETGNIYNLEATPAEGCSYRLAKIDREQYPRIIAASKDTPYYTNSTHLPVGHTDDIFAALKHQDPLETQYTGGCVFHTFLGESLNSSNECKLLAKKIATNFKLPYFTMTPTFSICPEHGYLKGQQPKCPRCGKETEVYSRVVGYLRPVKNWHA</sequence>
<dbReference type="PANTHER" id="PTHR21075:SF0">
    <property type="entry name" value="ANAEROBIC RIBONUCLEOSIDE-TRIPHOSPHATE REDUCTASE"/>
    <property type="match status" value="1"/>
</dbReference>
<dbReference type="GO" id="GO:0031250">
    <property type="term" value="C:anaerobic ribonucleoside-triphosphate reductase complex"/>
    <property type="evidence" value="ECO:0007669"/>
    <property type="project" value="TreeGrafter"/>
</dbReference>